<feature type="non-terminal residue" evidence="1">
    <location>
        <position position="35"/>
    </location>
</feature>
<feature type="non-terminal residue" evidence="1">
    <location>
        <position position="1"/>
    </location>
</feature>
<accession>A0A0V0R9Z0</accession>
<evidence type="ECO:0000313" key="2">
    <source>
        <dbReference type="Proteomes" id="UP000054630"/>
    </source>
</evidence>
<protein>
    <submittedName>
        <fullName evidence="1">Uncharacterized protein</fullName>
    </submittedName>
</protein>
<evidence type="ECO:0000313" key="1">
    <source>
        <dbReference type="EMBL" id="KRX11313.1"/>
    </source>
</evidence>
<organism evidence="1 2">
    <name type="scientific">Trichinella nelsoni</name>
    <dbReference type="NCBI Taxonomy" id="6336"/>
    <lineage>
        <taxon>Eukaryota</taxon>
        <taxon>Metazoa</taxon>
        <taxon>Ecdysozoa</taxon>
        <taxon>Nematoda</taxon>
        <taxon>Enoplea</taxon>
        <taxon>Dorylaimia</taxon>
        <taxon>Trichinellida</taxon>
        <taxon>Trichinellidae</taxon>
        <taxon>Trichinella</taxon>
    </lineage>
</organism>
<proteinExistence type="predicted"/>
<sequence>LASTAIIDGPEWVRPPEVLTKSSNVETWLEHVELY</sequence>
<dbReference type="Proteomes" id="UP000054630">
    <property type="component" value="Unassembled WGS sequence"/>
</dbReference>
<dbReference type="OrthoDB" id="10440248at2759"/>
<reference evidence="1 2" key="1">
    <citation type="submission" date="2015-01" db="EMBL/GenBank/DDBJ databases">
        <title>Evolution of Trichinella species and genotypes.</title>
        <authorList>
            <person name="Korhonen P.K."/>
            <person name="Edoardo P."/>
            <person name="Giuseppe L.R."/>
            <person name="Gasser R.B."/>
        </authorList>
    </citation>
    <scope>NUCLEOTIDE SEQUENCE [LARGE SCALE GENOMIC DNA]</scope>
    <source>
        <strain evidence="1">ISS37</strain>
    </source>
</reference>
<comment type="caution">
    <text evidence="1">The sequence shown here is derived from an EMBL/GenBank/DDBJ whole genome shotgun (WGS) entry which is preliminary data.</text>
</comment>
<name>A0A0V0R9Z0_9BILA</name>
<dbReference type="EMBL" id="JYDL01002569">
    <property type="protein sequence ID" value="KRX11313.1"/>
    <property type="molecule type" value="Genomic_DNA"/>
</dbReference>
<gene>
    <name evidence="1" type="ORF">T07_10741</name>
</gene>
<keyword evidence="2" id="KW-1185">Reference proteome</keyword>
<dbReference type="AlphaFoldDB" id="A0A0V0R9Z0"/>